<evidence type="ECO:0000313" key="19">
    <source>
        <dbReference type="EMBL" id="QFY42167.1"/>
    </source>
</evidence>
<dbReference type="NCBIfam" id="NF008558">
    <property type="entry name" value="PRK11498.1"/>
    <property type="match status" value="1"/>
</dbReference>
<comment type="subcellular location">
    <subcellularLocation>
        <location evidence="1">Cell inner membrane</location>
        <topology evidence="1">Multi-pass membrane protein</topology>
    </subcellularLocation>
</comment>
<dbReference type="Gene3D" id="2.40.10.220">
    <property type="entry name" value="predicted glycosyltransferase like domains"/>
    <property type="match status" value="1"/>
</dbReference>
<dbReference type="InParanoid" id="A0A5Q0BJ27"/>
<keyword evidence="12 16" id="KW-0135">Cellulose biosynthesis</keyword>
<keyword evidence="13 16" id="KW-1133">Transmembrane helix</keyword>
<feature type="transmembrane region" description="Helical" evidence="16">
    <location>
        <begin position="502"/>
        <end position="522"/>
    </location>
</feature>
<evidence type="ECO:0000256" key="6">
    <source>
        <dbReference type="ARBA" id="ARBA00022475"/>
    </source>
</evidence>
<comment type="pathway">
    <text evidence="2 16">Glycan metabolism; bacterial cellulose biosynthesis.</text>
</comment>
<keyword evidence="7 16" id="KW-0997">Cell inner membrane</keyword>
<dbReference type="Gene3D" id="3.90.550.10">
    <property type="entry name" value="Spore Coat Polysaccharide Biosynthesis Protein SpsA, Chain A"/>
    <property type="match status" value="1"/>
</dbReference>
<dbReference type="EC" id="2.4.1.12" evidence="4 16"/>
<dbReference type="GO" id="GO:0016760">
    <property type="term" value="F:cellulose synthase (UDP-forming) activity"/>
    <property type="evidence" value="ECO:0007669"/>
    <property type="project" value="UniProtKB-EC"/>
</dbReference>
<evidence type="ECO:0000256" key="3">
    <source>
        <dbReference type="ARBA" id="ARBA00006739"/>
    </source>
</evidence>
<comment type="function">
    <text evidence="16">Catalytic subunit of cellulose synthase. It polymerizes uridine 5'-diphosphate glucose to cellulose.</text>
</comment>
<sequence length="813" mass="92252">MNPHRLLYSLALQLGVDKPGRPDLWLLRIFILPPQQKPAPSLTRRLPRMLCRLGQELGVSNLAAPEEWLLRLFVLPGPEEAGSNVMAKIRQWLQTLISRLPLPTDRQIADTLEKLDNTAFSSPPLLKAALLTSAVVFTTVVITTPLDRTQQLLFFLATWGFALLIKDAPGVLPTVILVMLAELATLRYAIWRVSQTMELNTWGDRVFGVLLLFAEAYTWLITLLSFLQSVRPLRRPPLPMPVNIDSWPSVDIFIPTYNEPLDVVRTTVYAAQGIDWPAGKIRVYVLDDGKRDEFRHFSEQTGVGYITRSNNAHAKAGNLNHALTLTQGEYIAIFDCDHIPTRSFLQVSMGWLIGHPRRALLQTPHHFFSADPFERNLNTFRQVPNEGYLFNRLIQDGNDLWNAAFFCGSCAILKRAPLEEIGGIAVETVTEDAHTALKLHRRGYESIYLNIPLAAGLATESLSAHVGQRIRWARGMVQIFRSDNPLLGKGLSLSQRLCYGNATLHFFYGIPRLIFLFAPQAYLFFELHFIHTEAAILLFYVLPYIFHSNLTNARIQGRFRHSFWAEVYETVLAWYITLPTTLALFNPKLGKFNVTPKGGLIEQSFVDWRIAAPYLALLGINLSGFLVGIGRLLWWNRFEMDVVLMNLGWTLYNLTVLGTAFSVATEARQVRKSHRVPAEMPAVLYLPDGRTWHCKTHDFSTTGLALSHPSGAEVSKGELVSVGLYRGDQEFAFPARVEFVNEEHINVHLMHQSIEQQARFIHCTFSRADVWADWHTTLLQDSPLNSLLEVLKQAIRGYRRLYGKLIDYTIKKH</sequence>
<comment type="similarity">
    <text evidence="3">Belongs to the glycosyltransferase 2 family.</text>
</comment>
<evidence type="ECO:0000256" key="5">
    <source>
        <dbReference type="ARBA" id="ARBA00018714"/>
    </source>
</evidence>
<proteinExistence type="inferred from homology"/>
<dbReference type="InterPro" id="IPR003919">
    <property type="entry name" value="Cell_synth_A"/>
</dbReference>
<evidence type="ECO:0000259" key="18">
    <source>
        <dbReference type="Pfam" id="PF07238"/>
    </source>
</evidence>
<protein>
    <recommendedName>
        <fullName evidence="5 16">Cellulose synthase catalytic subunit [UDP-forming]</fullName>
        <ecNumber evidence="4 16">2.4.1.12</ecNumber>
    </recommendedName>
</protein>
<dbReference type="Pfam" id="PF07238">
    <property type="entry name" value="PilZ"/>
    <property type="match status" value="1"/>
</dbReference>
<dbReference type="GO" id="GO:0005886">
    <property type="term" value="C:plasma membrane"/>
    <property type="evidence" value="ECO:0007669"/>
    <property type="project" value="UniProtKB-SubCell"/>
</dbReference>
<evidence type="ECO:0000256" key="13">
    <source>
        <dbReference type="ARBA" id="ARBA00022989"/>
    </source>
</evidence>
<evidence type="ECO:0000259" key="17">
    <source>
        <dbReference type="Pfam" id="PF00535"/>
    </source>
</evidence>
<keyword evidence="8 16" id="KW-0973">c-di-GMP</keyword>
<dbReference type="GO" id="GO:0030244">
    <property type="term" value="P:cellulose biosynthetic process"/>
    <property type="evidence" value="ECO:0007669"/>
    <property type="project" value="UniProtKB-KW"/>
</dbReference>
<feature type="domain" description="PilZ" evidence="18">
    <location>
        <begin position="669"/>
        <end position="765"/>
    </location>
</feature>
<evidence type="ECO:0000256" key="12">
    <source>
        <dbReference type="ARBA" id="ARBA00022916"/>
    </source>
</evidence>
<dbReference type="GO" id="GO:0006011">
    <property type="term" value="P:UDP-alpha-D-glucose metabolic process"/>
    <property type="evidence" value="ECO:0007669"/>
    <property type="project" value="InterPro"/>
</dbReference>
<dbReference type="Pfam" id="PF00535">
    <property type="entry name" value="Glycos_transf_2"/>
    <property type="match status" value="1"/>
</dbReference>
<feature type="transmembrane region" description="Helical" evidence="16">
    <location>
        <begin position="646"/>
        <end position="664"/>
    </location>
</feature>
<dbReference type="AlphaFoldDB" id="A0A5Q0BJ27"/>
<dbReference type="SUPFAM" id="SSF53448">
    <property type="entry name" value="Nucleotide-diphospho-sugar transferases"/>
    <property type="match status" value="1"/>
</dbReference>
<evidence type="ECO:0000256" key="15">
    <source>
        <dbReference type="ARBA" id="ARBA00048682"/>
    </source>
</evidence>
<keyword evidence="14 16" id="KW-0472">Membrane</keyword>
<dbReference type="PANTHER" id="PTHR43867:SF2">
    <property type="entry name" value="CELLULOSE SYNTHASE CATALYTIC SUBUNIT A [UDP-FORMING]"/>
    <property type="match status" value="1"/>
</dbReference>
<dbReference type="InterPro" id="IPR050321">
    <property type="entry name" value="Glycosyltr_2/OpgH_subfam"/>
</dbReference>
<evidence type="ECO:0000256" key="16">
    <source>
        <dbReference type="RuleBase" id="RU365020"/>
    </source>
</evidence>
<evidence type="ECO:0000256" key="9">
    <source>
        <dbReference type="ARBA" id="ARBA00022676"/>
    </source>
</evidence>
<dbReference type="GO" id="GO:0035438">
    <property type="term" value="F:cyclic-di-GMP binding"/>
    <property type="evidence" value="ECO:0007669"/>
    <property type="project" value="InterPro"/>
</dbReference>
<dbReference type="OrthoDB" id="9806824at2"/>
<keyword evidence="6 16" id="KW-1003">Cell membrane</keyword>
<feature type="transmembrane region" description="Helical" evidence="16">
    <location>
        <begin position="567"/>
        <end position="585"/>
    </location>
</feature>
<accession>A0A5Q0BJ27</accession>
<dbReference type="UniPathway" id="UPA00694"/>
<feature type="transmembrane region" description="Helical" evidence="16">
    <location>
        <begin position="528"/>
        <end position="546"/>
    </location>
</feature>
<feature type="transmembrane region" description="Helical" evidence="16">
    <location>
        <begin position="172"/>
        <end position="191"/>
    </location>
</feature>
<gene>
    <name evidence="19" type="primary">bcsA</name>
    <name evidence="19" type="ORF">F6R98_05570</name>
</gene>
<evidence type="ECO:0000256" key="1">
    <source>
        <dbReference type="ARBA" id="ARBA00004429"/>
    </source>
</evidence>
<dbReference type="KEGG" id="mmob:F6R98_05570"/>
<evidence type="ECO:0000256" key="7">
    <source>
        <dbReference type="ARBA" id="ARBA00022519"/>
    </source>
</evidence>
<evidence type="ECO:0000256" key="10">
    <source>
        <dbReference type="ARBA" id="ARBA00022679"/>
    </source>
</evidence>
<comment type="cofactor">
    <cofactor evidence="16">
        <name>Mg(2+)</name>
        <dbReference type="ChEBI" id="CHEBI:18420"/>
    </cofactor>
</comment>
<keyword evidence="10 16" id="KW-0808">Transferase</keyword>
<keyword evidence="20" id="KW-1185">Reference proteome</keyword>
<dbReference type="InterPro" id="IPR001173">
    <property type="entry name" value="Glyco_trans_2-like"/>
</dbReference>
<evidence type="ECO:0000256" key="11">
    <source>
        <dbReference type="ARBA" id="ARBA00022692"/>
    </source>
</evidence>
<keyword evidence="9 16" id="KW-0328">Glycosyltransferase</keyword>
<evidence type="ECO:0000256" key="8">
    <source>
        <dbReference type="ARBA" id="ARBA00022636"/>
    </source>
</evidence>
<evidence type="ECO:0000313" key="20">
    <source>
        <dbReference type="Proteomes" id="UP000325755"/>
    </source>
</evidence>
<dbReference type="NCBIfam" id="TIGR03030">
    <property type="entry name" value="CelA"/>
    <property type="match status" value="1"/>
</dbReference>
<dbReference type="EMBL" id="CP044205">
    <property type="protein sequence ID" value="QFY42167.1"/>
    <property type="molecule type" value="Genomic_DNA"/>
</dbReference>
<evidence type="ECO:0000256" key="14">
    <source>
        <dbReference type="ARBA" id="ARBA00023136"/>
    </source>
</evidence>
<organism evidence="19 20">
    <name type="scientific">Candidatus Methylospira mobilis</name>
    <dbReference type="NCBI Taxonomy" id="1808979"/>
    <lineage>
        <taxon>Bacteria</taxon>
        <taxon>Pseudomonadati</taxon>
        <taxon>Pseudomonadota</taxon>
        <taxon>Gammaproteobacteria</taxon>
        <taxon>Methylococcales</taxon>
        <taxon>Methylococcaceae</taxon>
        <taxon>Candidatus Methylospira</taxon>
    </lineage>
</organism>
<dbReference type="SUPFAM" id="SSF141371">
    <property type="entry name" value="PilZ domain-like"/>
    <property type="match status" value="1"/>
</dbReference>
<feature type="domain" description="Glycosyltransferase 2-like" evidence="17">
    <location>
        <begin position="252"/>
        <end position="422"/>
    </location>
</feature>
<dbReference type="InterPro" id="IPR009875">
    <property type="entry name" value="PilZ_domain"/>
</dbReference>
<dbReference type="Proteomes" id="UP000325755">
    <property type="component" value="Chromosome"/>
</dbReference>
<dbReference type="PRINTS" id="PR01439">
    <property type="entry name" value="CELLSNTHASEA"/>
</dbReference>
<feature type="transmembrane region" description="Helical" evidence="16">
    <location>
        <begin position="206"/>
        <end position="227"/>
    </location>
</feature>
<name>A0A5Q0BJ27_9GAMM</name>
<dbReference type="InterPro" id="IPR029044">
    <property type="entry name" value="Nucleotide-diphossugar_trans"/>
</dbReference>
<evidence type="ECO:0000256" key="4">
    <source>
        <dbReference type="ARBA" id="ARBA00012539"/>
    </source>
</evidence>
<comment type="catalytic activity">
    <reaction evidence="15 16">
        <text>[(1-&gt;4)-beta-D-glucosyl](n) + UDP-alpha-D-glucose = [(1-&gt;4)-beta-D-glucosyl](n+1) + UDP + H(+)</text>
        <dbReference type="Rhea" id="RHEA:19929"/>
        <dbReference type="Rhea" id="RHEA-COMP:10033"/>
        <dbReference type="Rhea" id="RHEA-COMP:10034"/>
        <dbReference type="ChEBI" id="CHEBI:15378"/>
        <dbReference type="ChEBI" id="CHEBI:18246"/>
        <dbReference type="ChEBI" id="CHEBI:58223"/>
        <dbReference type="ChEBI" id="CHEBI:58885"/>
        <dbReference type="EC" id="2.4.1.12"/>
    </reaction>
</comment>
<reference evidence="19 20" key="1">
    <citation type="submission" date="2019-09" db="EMBL/GenBank/DDBJ databases">
        <title>Ecophysiology of the spiral-shaped methanotroph Methylospira mobilis as revealed by the complete genome sequence.</title>
        <authorList>
            <person name="Oshkin I.Y."/>
            <person name="Dedysh S.N."/>
            <person name="Miroshnikov K."/>
            <person name="Danilova O.V."/>
            <person name="Hakobyan A."/>
            <person name="Liesack W."/>
        </authorList>
    </citation>
    <scope>NUCLEOTIDE SEQUENCE [LARGE SCALE GENOMIC DNA]</scope>
    <source>
        <strain evidence="19 20">Shm1</strain>
    </source>
</reference>
<dbReference type="PANTHER" id="PTHR43867">
    <property type="entry name" value="CELLULOSE SYNTHASE CATALYTIC SUBUNIT A [UDP-FORMING]"/>
    <property type="match status" value="1"/>
</dbReference>
<dbReference type="CDD" id="cd06421">
    <property type="entry name" value="CESA_CelA_like"/>
    <property type="match status" value="1"/>
</dbReference>
<feature type="transmembrane region" description="Helical" evidence="16">
    <location>
        <begin position="614"/>
        <end position="634"/>
    </location>
</feature>
<dbReference type="FunCoup" id="A0A5Q0BJ27">
    <property type="interactions" value="111"/>
</dbReference>
<keyword evidence="11 16" id="KW-0812">Transmembrane</keyword>
<evidence type="ECO:0000256" key="2">
    <source>
        <dbReference type="ARBA" id="ARBA00005186"/>
    </source>
</evidence>